<keyword evidence="1" id="KW-0732">Signal</keyword>
<dbReference type="Proteomes" id="UP000613030">
    <property type="component" value="Unassembled WGS sequence"/>
</dbReference>
<organism evidence="3 4">
    <name type="scientific">Chryseolinea lacunae</name>
    <dbReference type="NCBI Taxonomy" id="2801331"/>
    <lineage>
        <taxon>Bacteria</taxon>
        <taxon>Pseudomonadati</taxon>
        <taxon>Bacteroidota</taxon>
        <taxon>Cytophagia</taxon>
        <taxon>Cytophagales</taxon>
        <taxon>Fulvivirgaceae</taxon>
        <taxon>Chryseolinea</taxon>
    </lineage>
</organism>
<evidence type="ECO:0000313" key="4">
    <source>
        <dbReference type="Proteomes" id="UP000613030"/>
    </source>
</evidence>
<feature type="domain" description="Peptidase M28" evidence="2">
    <location>
        <begin position="272"/>
        <end position="482"/>
    </location>
</feature>
<sequence length="502" mass="55951">MKKISGVVLFWLAFQSFTVWGQDSVAQRFGKAISTADLKENLAILASDFMEGRETGKRGQKMAAAFIQAHFENIGLAGPVNGGYLQQMELYTTKPGETYLKVGNTRFDNFKEIAHYGLGNSGGEVAMPIVFVGNATEADFNQVDVKDKAVFLFTDSGWLTGNRGVSLARAKGAKVIVVSNSKTKEDFEGLSNQFKNFSKGSLTLSKPSAEESRKSGLFIVSPLVVEKFFGTSIDKLKKAAAAAPEKNALKKIKPAEITFKVTTDVEVVKSENVLGFLEGTELKDEVIFVTAHFDHIGLTKTGNDRVNNGADDDGSGTVAVMELARVFAQAKKEGHGPKRSMLFMTVTGEEEGLFGSDYYTRHPIIPFSNTVVDLNIDMIGRRDAQHKNSPPYLYVIGADKLSTELNEVSEATNKAYNNLVFDYTYNDVNHPDRLYYRSDHWNFAKNNIPVIFYFDGIHEDYHQPSDEVDKIEFDLLTKRVQTIFFTAWELVNRENRIRPDKK</sequence>
<dbReference type="PANTHER" id="PTHR12147">
    <property type="entry name" value="METALLOPEPTIDASE M28 FAMILY MEMBER"/>
    <property type="match status" value="1"/>
</dbReference>
<dbReference type="PANTHER" id="PTHR12147:SF26">
    <property type="entry name" value="PEPTIDASE M28 DOMAIN-CONTAINING PROTEIN"/>
    <property type="match status" value="1"/>
</dbReference>
<protein>
    <submittedName>
        <fullName evidence="3">M28 family peptidase</fullName>
    </submittedName>
</protein>
<comment type="caution">
    <text evidence="3">The sequence shown here is derived from an EMBL/GenBank/DDBJ whole genome shotgun (WGS) entry which is preliminary data.</text>
</comment>
<evidence type="ECO:0000259" key="2">
    <source>
        <dbReference type="Pfam" id="PF04389"/>
    </source>
</evidence>
<dbReference type="RefSeq" id="WP_202012537.1">
    <property type="nucleotide sequence ID" value="NZ_JAERRB010000006.1"/>
</dbReference>
<dbReference type="InterPro" id="IPR018247">
    <property type="entry name" value="EF_Hand_1_Ca_BS"/>
</dbReference>
<reference evidence="3 4" key="1">
    <citation type="submission" date="2021-01" db="EMBL/GenBank/DDBJ databases">
        <title>Chryseolinea sp. Jin1 Genome sequencing and assembly.</title>
        <authorList>
            <person name="Kim I."/>
        </authorList>
    </citation>
    <scope>NUCLEOTIDE SEQUENCE [LARGE SCALE GENOMIC DNA]</scope>
    <source>
        <strain evidence="3 4">Jin1</strain>
    </source>
</reference>
<feature type="signal peptide" evidence="1">
    <location>
        <begin position="1"/>
        <end position="21"/>
    </location>
</feature>
<evidence type="ECO:0000313" key="3">
    <source>
        <dbReference type="EMBL" id="MBL0743310.1"/>
    </source>
</evidence>
<accession>A0ABS1KV38</accession>
<name>A0ABS1KV38_9BACT</name>
<dbReference type="InterPro" id="IPR045175">
    <property type="entry name" value="M28_fam"/>
</dbReference>
<dbReference type="InterPro" id="IPR007484">
    <property type="entry name" value="Peptidase_M28"/>
</dbReference>
<dbReference type="PROSITE" id="PS00018">
    <property type="entry name" value="EF_HAND_1"/>
    <property type="match status" value="1"/>
</dbReference>
<keyword evidence="4" id="KW-1185">Reference proteome</keyword>
<dbReference type="EMBL" id="JAERRB010000006">
    <property type="protein sequence ID" value="MBL0743310.1"/>
    <property type="molecule type" value="Genomic_DNA"/>
</dbReference>
<dbReference type="Gene3D" id="3.50.30.30">
    <property type="match status" value="1"/>
</dbReference>
<dbReference type="Gene3D" id="3.40.630.10">
    <property type="entry name" value="Zn peptidases"/>
    <property type="match status" value="2"/>
</dbReference>
<proteinExistence type="predicted"/>
<feature type="chain" id="PRO_5046975710" evidence="1">
    <location>
        <begin position="22"/>
        <end position="502"/>
    </location>
</feature>
<evidence type="ECO:0000256" key="1">
    <source>
        <dbReference type="SAM" id="SignalP"/>
    </source>
</evidence>
<dbReference type="SUPFAM" id="SSF53187">
    <property type="entry name" value="Zn-dependent exopeptidases"/>
    <property type="match status" value="1"/>
</dbReference>
<dbReference type="Pfam" id="PF04389">
    <property type="entry name" value="Peptidase_M28"/>
    <property type="match status" value="1"/>
</dbReference>
<gene>
    <name evidence="3" type="ORF">JI741_18905</name>
</gene>